<accession>A0A1H4HK71</accession>
<dbReference type="PANTHER" id="PTHR47751">
    <property type="entry name" value="SUPERFAMILY HYDROLASE, PUTATIVE (AFU_ORTHOLOGUE AFUA_2G16580)-RELATED"/>
    <property type="match status" value="1"/>
</dbReference>
<name>A0A1H4HK71_9SPHI</name>
<keyword evidence="3" id="KW-1185">Reference proteome</keyword>
<dbReference type="InterPro" id="IPR051411">
    <property type="entry name" value="Polyketide_trans_af380"/>
</dbReference>
<dbReference type="Pfam" id="PF01738">
    <property type="entry name" value="DLH"/>
    <property type="match status" value="1"/>
</dbReference>
<dbReference type="InterPro" id="IPR029058">
    <property type="entry name" value="AB_hydrolase_fold"/>
</dbReference>
<dbReference type="STRING" id="425514.SAMN05443550_1203"/>
<feature type="domain" description="Dienelactone hydrolase" evidence="1">
    <location>
        <begin position="75"/>
        <end position="188"/>
    </location>
</feature>
<dbReference type="Gene3D" id="3.40.50.1820">
    <property type="entry name" value="alpha/beta hydrolase"/>
    <property type="match status" value="1"/>
</dbReference>
<protein>
    <recommendedName>
        <fullName evidence="1">Dienelactone hydrolase domain-containing protein</fullName>
    </recommendedName>
</protein>
<dbReference type="PANTHER" id="PTHR47751:SF1">
    <property type="entry name" value="SUPERFAMILY HYDROLASE, PUTATIVE (AFU_ORTHOLOGUE AFUA_2G16580)-RELATED"/>
    <property type="match status" value="1"/>
</dbReference>
<dbReference type="EMBL" id="FNRA01000020">
    <property type="protein sequence ID" value="SEB21482.1"/>
    <property type="molecule type" value="Genomic_DNA"/>
</dbReference>
<dbReference type="AlphaFoldDB" id="A0A1H4HK71"/>
<proteinExistence type="predicted"/>
<organism evidence="2 3">
    <name type="scientific">Pedobacter hartonius</name>
    <dbReference type="NCBI Taxonomy" id="425514"/>
    <lineage>
        <taxon>Bacteria</taxon>
        <taxon>Pseudomonadati</taxon>
        <taxon>Bacteroidota</taxon>
        <taxon>Sphingobacteriia</taxon>
        <taxon>Sphingobacteriales</taxon>
        <taxon>Sphingobacteriaceae</taxon>
        <taxon>Pedobacter</taxon>
    </lineage>
</organism>
<dbReference type="Proteomes" id="UP000198850">
    <property type="component" value="Unassembled WGS sequence"/>
</dbReference>
<dbReference type="SUPFAM" id="SSF53474">
    <property type="entry name" value="alpha/beta-Hydrolases"/>
    <property type="match status" value="1"/>
</dbReference>
<evidence type="ECO:0000313" key="2">
    <source>
        <dbReference type="EMBL" id="SEB21482.1"/>
    </source>
</evidence>
<gene>
    <name evidence="2" type="ORF">SAMN05443550_1203</name>
</gene>
<evidence type="ECO:0000259" key="1">
    <source>
        <dbReference type="Pfam" id="PF01738"/>
    </source>
</evidence>
<reference evidence="2 3" key="1">
    <citation type="submission" date="2016-10" db="EMBL/GenBank/DDBJ databases">
        <authorList>
            <person name="de Groot N.N."/>
        </authorList>
    </citation>
    <scope>NUCLEOTIDE SEQUENCE [LARGE SCALE GENOMIC DNA]</scope>
    <source>
        <strain evidence="2 3">DSM 19033</strain>
    </source>
</reference>
<evidence type="ECO:0000313" key="3">
    <source>
        <dbReference type="Proteomes" id="UP000198850"/>
    </source>
</evidence>
<dbReference type="InterPro" id="IPR002925">
    <property type="entry name" value="Dienelactn_hydro"/>
</dbReference>
<sequence>MKNNRRSFIRNTVLGTLGTFVIPKVVLSAFPGVEEKVVSLNDNKNKKMERVNFKNRNWQIAANIHFPEGFDRLKKYPAIVCVHPGSSVKEQTAGMYAARLAIGGFVTIVFDASFQGESGGQPRYLEDPATRVEDIRCAVDYLTTLSFVDEGRIGVLGVCAGGGYAANAALTERRIKAVGTVVGTNASRAFGEANTLQTLEAVGEQRTAEARGAAPLITNWTPNSAEEARQNGMAGFDMLGAIDYYRTPRGEYPTSCNKLLFTSMSALVTFDAFHLAEKLLTQPLQIIVGDKVGEFGSYRDGFDLYNKAASTNKKIYVVKSASHYDLYDQPGATKEALDQLIPFYRENL</sequence>
<dbReference type="Gene3D" id="1.10.10.800">
    <property type="match status" value="1"/>
</dbReference>